<dbReference type="Gene3D" id="3.30.460.10">
    <property type="entry name" value="Beta Polymerase, domain 2"/>
    <property type="match status" value="1"/>
</dbReference>
<reference evidence="3" key="1">
    <citation type="submission" date="2016-10" db="EMBL/GenBank/DDBJ databases">
        <authorList>
            <person name="Varghese N."/>
            <person name="Submissions S."/>
        </authorList>
    </citation>
    <scope>NUCLEOTIDE SEQUENCE [LARGE SCALE GENOMIC DNA]</scope>
    <source>
        <strain evidence="3">Nm71</strain>
    </source>
</reference>
<dbReference type="GO" id="GO:0015969">
    <property type="term" value="P:guanosine tetraphosphate metabolic process"/>
    <property type="evidence" value="ECO:0007669"/>
    <property type="project" value="InterPro"/>
</dbReference>
<dbReference type="GO" id="GO:0008893">
    <property type="term" value="F:guanosine-3',5'-bis(diphosphate) 3'-diphosphatase activity"/>
    <property type="evidence" value="ECO:0007669"/>
    <property type="project" value="TreeGrafter"/>
</dbReference>
<accession>A0A1I0FK51</accession>
<dbReference type="EMBL" id="FOIA01000039">
    <property type="protein sequence ID" value="SET58453.1"/>
    <property type="molecule type" value="Genomic_DNA"/>
</dbReference>
<proteinExistence type="predicted"/>
<dbReference type="Proteomes" id="UP000199345">
    <property type="component" value="Unassembled WGS sequence"/>
</dbReference>
<dbReference type="Pfam" id="PF04607">
    <property type="entry name" value="RelA_SpoT"/>
    <property type="match status" value="1"/>
</dbReference>
<dbReference type="GO" id="GO:0005886">
    <property type="term" value="C:plasma membrane"/>
    <property type="evidence" value="ECO:0007669"/>
    <property type="project" value="TreeGrafter"/>
</dbReference>
<dbReference type="PANTHER" id="PTHR21262:SF36">
    <property type="entry name" value="BIFUNCTIONAL (P)PPGPP SYNTHASE_HYDROLASE SPOT"/>
    <property type="match status" value="1"/>
</dbReference>
<sequence length="475" mass="54201">MERFALSIFLEIPSKEFEYFWSAVTSNCLIVIDYAESRPSEVSALLRSVINRHRSSLIRIVFLARNTQGWWYEQLLKDRLVLALAESHKFSGEMIVNAFGAQRDDRQSIFLQALESYAKKLGCSIPDERLIKPPEFLEETNGEPLYIHLAAIAYLRGENPKTLQELLHFTLLRERSYWVKILKKYGLFESYWKGFFQIVAGITLLGGVQNDAKVIELIGELSSTKAFTSEEKQKIREILSYFFHRGSGVDALRPDRLGEVFLLEECAQDPHLLDTVIKQCQGRQKQLSVLAILERVSSKYVYKNADSTLALLNEHKNMLFKELRPLVSKVIEKVIQSAGYNKKHILDKVVTRIEETFRDGGIGCTVETTKLTPYDIYSQMKSNSLSFSEVLDILKISITVENESDCYNALGLVHTTYRPIPGGFKDYIAVPSAKGYRALHTAVLVSDRLPLSFSIFTKSMKHFAKECPSSWLPLQ</sequence>
<dbReference type="GO" id="GO:0008728">
    <property type="term" value="F:GTP diphosphokinase activity"/>
    <property type="evidence" value="ECO:0007669"/>
    <property type="project" value="TreeGrafter"/>
</dbReference>
<dbReference type="SUPFAM" id="SSF81301">
    <property type="entry name" value="Nucleotidyltransferase"/>
    <property type="match status" value="1"/>
</dbReference>
<keyword evidence="3" id="KW-1185">Reference proteome</keyword>
<evidence type="ECO:0000313" key="2">
    <source>
        <dbReference type="EMBL" id="SET58453.1"/>
    </source>
</evidence>
<gene>
    <name evidence="2" type="ORF">SAMN05216326_13926</name>
</gene>
<name>A0A1I0FK51_9PROT</name>
<dbReference type="InterPro" id="IPR007685">
    <property type="entry name" value="RelA_SpoT"/>
</dbReference>
<dbReference type="SMART" id="SM00954">
    <property type="entry name" value="RelA_SpoT"/>
    <property type="match status" value="1"/>
</dbReference>
<feature type="domain" description="RelA/SpoT" evidence="1">
    <location>
        <begin position="372"/>
        <end position="474"/>
    </location>
</feature>
<dbReference type="AlphaFoldDB" id="A0A1I0FK51"/>
<dbReference type="CDD" id="cd05399">
    <property type="entry name" value="NT_Rel-Spo_like"/>
    <property type="match status" value="1"/>
</dbReference>
<evidence type="ECO:0000259" key="1">
    <source>
        <dbReference type="SMART" id="SM00954"/>
    </source>
</evidence>
<dbReference type="PANTHER" id="PTHR21262">
    <property type="entry name" value="GUANOSINE-3',5'-BIS DIPHOSPHATE 3'-PYROPHOSPHOHYDROLASE"/>
    <property type="match status" value="1"/>
</dbReference>
<organism evidence="2 3">
    <name type="scientific">Nitrosomonas marina</name>
    <dbReference type="NCBI Taxonomy" id="917"/>
    <lineage>
        <taxon>Bacteria</taxon>
        <taxon>Pseudomonadati</taxon>
        <taxon>Pseudomonadota</taxon>
        <taxon>Betaproteobacteria</taxon>
        <taxon>Nitrosomonadales</taxon>
        <taxon>Nitrosomonadaceae</taxon>
        <taxon>Nitrosomonas</taxon>
    </lineage>
</organism>
<dbReference type="GO" id="GO:0042594">
    <property type="term" value="P:response to starvation"/>
    <property type="evidence" value="ECO:0007669"/>
    <property type="project" value="TreeGrafter"/>
</dbReference>
<protein>
    <recommendedName>
        <fullName evidence="1">RelA/SpoT domain-containing protein</fullName>
    </recommendedName>
</protein>
<evidence type="ECO:0000313" key="3">
    <source>
        <dbReference type="Proteomes" id="UP000199345"/>
    </source>
</evidence>
<dbReference type="InterPro" id="IPR043519">
    <property type="entry name" value="NT_sf"/>
</dbReference>